<protein>
    <submittedName>
        <fullName evidence="1">Uncharacterized protein</fullName>
    </submittedName>
</protein>
<proteinExistence type="predicted"/>
<evidence type="ECO:0000313" key="1">
    <source>
        <dbReference type="EMBL" id="GAH68258.1"/>
    </source>
</evidence>
<reference evidence="1" key="1">
    <citation type="journal article" date="2014" name="Front. Microbiol.">
        <title>High frequency of phylogenetically diverse reductive dehalogenase-homologous genes in deep subseafloor sedimentary metagenomes.</title>
        <authorList>
            <person name="Kawai M."/>
            <person name="Futagami T."/>
            <person name="Toyoda A."/>
            <person name="Takaki Y."/>
            <person name="Nishi S."/>
            <person name="Hori S."/>
            <person name="Arai W."/>
            <person name="Tsubouchi T."/>
            <person name="Morono Y."/>
            <person name="Uchiyama I."/>
            <person name="Ito T."/>
            <person name="Fujiyama A."/>
            <person name="Inagaki F."/>
            <person name="Takami H."/>
        </authorList>
    </citation>
    <scope>NUCLEOTIDE SEQUENCE</scope>
    <source>
        <strain evidence="1">Expedition CK06-06</strain>
    </source>
</reference>
<dbReference type="EMBL" id="BARU01034842">
    <property type="protein sequence ID" value="GAH68258.1"/>
    <property type="molecule type" value="Genomic_DNA"/>
</dbReference>
<dbReference type="AlphaFoldDB" id="X1JEQ8"/>
<name>X1JEQ8_9ZZZZ</name>
<gene>
    <name evidence="1" type="ORF">S03H2_54635</name>
</gene>
<organism evidence="1">
    <name type="scientific">marine sediment metagenome</name>
    <dbReference type="NCBI Taxonomy" id="412755"/>
    <lineage>
        <taxon>unclassified sequences</taxon>
        <taxon>metagenomes</taxon>
        <taxon>ecological metagenomes</taxon>
    </lineage>
</organism>
<sequence>LNLSKLDEGVKELLAARVDISEEIVSVINEIKGYLTG</sequence>
<accession>X1JEQ8</accession>
<feature type="non-terminal residue" evidence="1">
    <location>
        <position position="1"/>
    </location>
</feature>
<comment type="caution">
    <text evidence="1">The sequence shown here is derived from an EMBL/GenBank/DDBJ whole genome shotgun (WGS) entry which is preliminary data.</text>
</comment>